<gene>
    <name evidence="1" type="ORF">IFT41_21880</name>
</gene>
<evidence type="ECO:0000313" key="2">
    <source>
        <dbReference type="Proteomes" id="UP000610459"/>
    </source>
</evidence>
<comment type="caution">
    <text evidence="1">The sequence shown here is derived from an EMBL/GenBank/DDBJ whole genome shotgun (WGS) entry which is preliminary data.</text>
</comment>
<name>A0ACC5PUQ5_ENTAG</name>
<dbReference type="EMBL" id="JACYNR010000021">
    <property type="protein sequence ID" value="MBD8128754.1"/>
    <property type="molecule type" value="Genomic_DNA"/>
</dbReference>
<dbReference type="Proteomes" id="UP000610459">
    <property type="component" value="Unassembled WGS sequence"/>
</dbReference>
<sequence length="51" mass="5559">MKLIKNMSNTTVRDLITFLRLFPDADVVCCGDAGVVSVQCDVENVVRGPAF</sequence>
<accession>A0ACC5PUQ5</accession>
<proteinExistence type="predicted"/>
<organism evidence="1 2">
    <name type="scientific">Enterobacter agglomerans</name>
    <name type="common">Erwinia herbicola</name>
    <name type="synonym">Pantoea agglomerans</name>
    <dbReference type="NCBI Taxonomy" id="549"/>
    <lineage>
        <taxon>Bacteria</taxon>
        <taxon>Pseudomonadati</taxon>
        <taxon>Pseudomonadota</taxon>
        <taxon>Gammaproteobacteria</taxon>
        <taxon>Enterobacterales</taxon>
        <taxon>Erwiniaceae</taxon>
        <taxon>Pantoea</taxon>
        <taxon>Pantoea agglomerans group</taxon>
    </lineage>
</organism>
<reference evidence="1 2" key="1">
    <citation type="journal article" date="2020" name="FEMS Microbiol. Ecol.">
        <title>Temporal dynamics of bacterial communities during seed development and maturation.</title>
        <authorList>
            <person name="Chesneau G."/>
            <person name="Torres-Cortes G."/>
            <person name="Briand M."/>
            <person name="Darrasse A."/>
            <person name="Preveaux A."/>
            <person name="Marais C."/>
            <person name="Jacques M.A."/>
            <person name="Shade A."/>
            <person name="Barret M."/>
        </authorList>
    </citation>
    <scope>NUCLEOTIDE SEQUENCE [LARGE SCALE GENOMIC DNA]</scope>
    <source>
        <strain evidence="1 2">CFBP13709</strain>
    </source>
</reference>
<evidence type="ECO:0000313" key="1">
    <source>
        <dbReference type="EMBL" id="MBD8128754.1"/>
    </source>
</evidence>
<keyword evidence="2" id="KW-1185">Reference proteome</keyword>
<protein>
    <submittedName>
        <fullName evidence="1">Uncharacterized protein</fullName>
    </submittedName>
</protein>